<dbReference type="RefSeq" id="WP_156275709.1">
    <property type="nucleotide sequence ID" value="NZ_CP046244.1"/>
</dbReference>
<dbReference type="SUPFAM" id="SSF46785">
    <property type="entry name" value="Winged helix' DNA-binding domain"/>
    <property type="match status" value="1"/>
</dbReference>
<evidence type="ECO:0000256" key="2">
    <source>
        <dbReference type="ARBA" id="ARBA00023015"/>
    </source>
</evidence>
<evidence type="ECO:0000313" key="6">
    <source>
        <dbReference type="EMBL" id="QGP93889.1"/>
    </source>
</evidence>
<dbReference type="PANTHER" id="PTHR30126:SF40">
    <property type="entry name" value="HTH-TYPE TRANSCRIPTIONAL REGULATOR GLTR"/>
    <property type="match status" value="1"/>
</dbReference>
<dbReference type="PROSITE" id="PS50931">
    <property type="entry name" value="HTH_LYSR"/>
    <property type="match status" value="1"/>
</dbReference>
<comment type="similarity">
    <text evidence="1">Belongs to the LysR transcriptional regulatory family.</text>
</comment>
<evidence type="ECO:0000256" key="1">
    <source>
        <dbReference type="ARBA" id="ARBA00009437"/>
    </source>
</evidence>
<reference evidence="6 7" key="1">
    <citation type="submission" date="2019-11" db="EMBL/GenBank/DDBJ databases">
        <title>Genome sequence of Moorella glycerini DSM11254.</title>
        <authorList>
            <person name="Poehlein A."/>
            <person name="Boeer T."/>
            <person name="Daniel R."/>
        </authorList>
    </citation>
    <scope>NUCLEOTIDE SEQUENCE [LARGE SCALE GENOMIC DNA]</scope>
    <source>
        <strain evidence="6 7">DSM 11254</strain>
    </source>
</reference>
<evidence type="ECO:0000256" key="4">
    <source>
        <dbReference type="ARBA" id="ARBA00023163"/>
    </source>
</evidence>
<evidence type="ECO:0000256" key="3">
    <source>
        <dbReference type="ARBA" id="ARBA00023125"/>
    </source>
</evidence>
<feature type="domain" description="HTH lysR-type" evidence="5">
    <location>
        <begin position="1"/>
        <end position="58"/>
    </location>
</feature>
<proteinExistence type="inferred from homology"/>
<gene>
    <name evidence="6" type="primary">cmpR_4</name>
    <name evidence="6" type="ORF">MGLY_33120</name>
</gene>
<organism evidence="6 7">
    <name type="scientific">Neomoorella glycerini</name>
    <dbReference type="NCBI Taxonomy" id="55779"/>
    <lineage>
        <taxon>Bacteria</taxon>
        <taxon>Bacillati</taxon>
        <taxon>Bacillota</taxon>
        <taxon>Clostridia</taxon>
        <taxon>Neomoorellales</taxon>
        <taxon>Neomoorellaceae</taxon>
        <taxon>Neomoorella</taxon>
    </lineage>
</organism>
<dbReference type="SUPFAM" id="SSF53850">
    <property type="entry name" value="Periplasmic binding protein-like II"/>
    <property type="match status" value="1"/>
</dbReference>
<dbReference type="Pfam" id="PF03466">
    <property type="entry name" value="LysR_substrate"/>
    <property type="match status" value="1"/>
</dbReference>
<dbReference type="InterPro" id="IPR000847">
    <property type="entry name" value="LysR_HTH_N"/>
</dbReference>
<dbReference type="PANTHER" id="PTHR30126">
    <property type="entry name" value="HTH-TYPE TRANSCRIPTIONAL REGULATOR"/>
    <property type="match status" value="1"/>
</dbReference>
<evidence type="ECO:0000259" key="5">
    <source>
        <dbReference type="PROSITE" id="PS50931"/>
    </source>
</evidence>
<dbReference type="OrthoDB" id="1652954at2"/>
<keyword evidence="7" id="KW-1185">Reference proteome</keyword>
<dbReference type="GO" id="GO:0003700">
    <property type="term" value="F:DNA-binding transcription factor activity"/>
    <property type="evidence" value="ECO:0007669"/>
    <property type="project" value="InterPro"/>
</dbReference>
<name>A0A6I5ZW36_9FIRM</name>
<keyword evidence="3" id="KW-0238">DNA-binding</keyword>
<dbReference type="Pfam" id="PF00126">
    <property type="entry name" value="HTH_1"/>
    <property type="match status" value="1"/>
</dbReference>
<keyword evidence="2" id="KW-0805">Transcription regulation</keyword>
<dbReference type="Gene3D" id="3.40.190.10">
    <property type="entry name" value="Periplasmic binding protein-like II"/>
    <property type="match status" value="2"/>
</dbReference>
<dbReference type="EMBL" id="CP046244">
    <property type="protein sequence ID" value="QGP93889.1"/>
    <property type="molecule type" value="Genomic_DNA"/>
</dbReference>
<dbReference type="PRINTS" id="PR00039">
    <property type="entry name" value="HTHLYSR"/>
</dbReference>
<sequence>MTLKQLRTFCSVMEEGSFHGAADRLFMTQPAVSQQISALEQYCGTKLLVRGGKKLSLTPEGRFLYELAKQILSAIDEIPMRFEKARSAGTKAISIGASSLTGTYILPLAINKYRQLYPGDKISLEIGYARDIIEKLRECKLDFAFLGENPGWAEGEELEFLPVGKDKLVFVVWPGHRWVDRDMVMPAELLEETFIHSKQGSGMRALVEAYLQKEGVGKPNSIVEMGNIEAIKKGVASRLGVTIVSYFGVREEILRKELISIPLFRLDKVCRDFVLVHHKNHKMNSSDINLYEILREVVVKADPVLHVPF</sequence>
<dbReference type="InterPro" id="IPR005119">
    <property type="entry name" value="LysR_subst-bd"/>
</dbReference>
<dbReference type="Gene3D" id="1.10.10.10">
    <property type="entry name" value="Winged helix-like DNA-binding domain superfamily/Winged helix DNA-binding domain"/>
    <property type="match status" value="1"/>
</dbReference>
<dbReference type="GO" id="GO:0000976">
    <property type="term" value="F:transcription cis-regulatory region binding"/>
    <property type="evidence" value="ECO:0007669"/>
    <property type="project" value="TreeGrafter"/>
</dbReference>
<dbReference type="Proteomes" id="UP000425916">
    <property type="component" value="Chromosome"/>
</dbReference>
<dbReference type="FunFam" id="1.10.10.10:FF:000001">
    <property type="entry name" value="LysR family transcriptional regulator"/>
    <property type="match status" value="1"/>
</dbReference>
<dbReference type="InterPro" id="IPR036390">
    <property type="entry name" value="WH_DNA-bd_sf"/>
</dbReference>
<evidence type="ECO:0000313" key="7">
    <source>
        <dbReference type="Proteomes" id="UP000425916"/>
    </source>
</evidence>
<accession>A0A6I5ZW36</accession>
<dbReference type="AlphaFoldDB" id="A0A6I5ZW36"/>
<protein>
    <submittedName>
        <fullName evidence="6">HTH-type transcriptional activator CmpR</fullName>
    </submittedName>
</protein>
<dbReference type="InterPro" id="IPR036388">
    <property type="entry name" value="WH-like_DNA-bd_sf"/>
</dbReference>
<keyword evidence="4" id="KW-0804">Transcription</keyword>